<dbReference type="InterPro" id="IPR000045">
    <property type="entry name" value="Prepilin_IV_endopep_pep"/>
</dbReference>
<dbReference type="EMBL" id="JAUDCG010000004">
    <property type="protein sequence ID" value="MDM8156312.1"/>
    <property type="molecule type" value="Genomic_DNA"/>
</dbReference>
<dbReference type="InterPro" id="IPR050882">
    <property type="entry name" value="Prepilin_peptidase/N-MTase"/>
</dbReference>
<feature type="transmembrane region" description="Helical" evidence="2">
    <location>
        <begin position="91"/>
        <end position="109"/>
    </location>
</feature>
<organism evidence="4 5">
    <name type="scientific">Amedibacillus dolichus</name>
    <dbReference type="NCBI Taxonomy" id="31971"/>
    <lineage>
        <taxon>Bacteria</taxon>
        <taxon>Bacillati</taxon>
        <taxon>Bacillota</taxon>
        <taxon>Erysipelotrichia</taxon>
        <taxon>Erysipelotrichales</taxon>
        <taxon>Erysipelotrichaceae</taxon>
        <taxon>Amedibacillus</taxon>
    </lineage>
</organism>
<dbReference type="PANTHER" id="PTHR30487:SF0">
    <property type="entry name" value="PREPILIN LEADER PEPTIDASE_N-METHYLTRANSFERASE-RELATED"/>
    <property type="match status" value="1"/>
</dbReference>
<keyword evidence="2" id="KW-1133">Transmembrane helix</keyword>
<accession>A0ABT7U9M1</accession>
<reference evidence="5" key="1">
    <citation type="submission" date="2023-06" db="EMBL/GenBank/DDBJ databases">
        <title>Identification and characterization of horizontal gene transfer across gut microbiota members of farm animals based on homology search.</title>
        <authorList>
            <person name="Zeman M."/>
            <person name="Kubasova T."/>
            <person name="Jahodarova E."/>
            <person name="Nykrynova M."/>
            <person name="Rychlik I."/>
        </authorList>
    </citation>
    <scope>NUCLEOTIDE SEQUENCE [LARGE SCALE GENOMIC DNA]</scope>
    <source>
        <strain evidence="5">ET39</strain>
    </source>
</reference>
<feature type="transmembrane region" description="Helical" evidence="2">
    <location>
        <begin position="132"/>
        <end position="152"/>
    </location>
</feature>
<feature type="transmembrane region" description="Helical" evidence="2">
    <location>
        <begin position="66"/>
        <end position="84"/>
    </location>
</feature>
<dbReference type="RefSeq" id="WP_289606781.1">
    <property type="nucleotide sequence ID" value="NZ_JAUDCG010000004.1"/>
</dbReference>
<feature type="transmembrane region" description="Helical" evidence="2">
    <location>
        <begin position="164"/>
        <end position="186"/>
    </location>
</feature>
<reference evidence="4 5" key="3">
    <citation type="submission" date="2023-06" db="EMBL/GenBank/DDBJ databases">
        <authorList>
            <person name="Zeman M."/>
            <person name="Kubasova T."/>
            <person name="Jahodarova E."/>
            <person name="Nykrynova M."/>
            <person name="Rychlik I."/>
        </authorList>
    </citation>
    <scope>NUCLEOTIDE SEQUENCE [LARGE SCALE GENOMIC DNA]</scope>
    <source>
        <strain evidence="4 5">ET39</strain>
    </source>
</reference>
<keyword evidence="4" id="KW-0378">Hydrolase</keyword>
<evidence type="ECO:0000313" key="5">
    <source>
        <dbReference type="Proteomes" id="UP001529340"/>
    </source>
</evidence>
<gene>
    <name evidence="4" type="ORF">QUV96_01515</name>
</gene>
<dbReference type="Gene3D" id="1.20.120.1220">
    <property type="match status" value="1"/>
</dbReference>
<dbReference type="Proteomes" id="UP001529340">
    <property type="component" value="Unassembled WGS sequence"/>
</dbReference>
<dbReference type="EC" id="3.4.23.-" evidence="4"/>
<keyword evidence="2" id="KW-0472">Membrane</keyword>
<comment type="similarity">
    <text evidence="1">Belongs to the peptidase A24 family.</text>
</comment>
<sequence length="188" mass="20678">MIAGALLLWLFLFRGQAFSWKRASLCVCASGASLLSALFLVPEKHWLCHGLFLVLLAITWIDVHELWIPDVLTLLVVPFGYLLSDAVWMERCLCGALLGGGFWLLWMLWPGCIGWGDVKLCTAAAFALGVDFLYGLQLGVIAAGGHAGILLIRKRVTLQTRLPFGPWIALSIVLTLCINGCAQRHFLL</sequence>
<protein>
    <submittedName>
        <fullName evidence="4">A24 family peptidase</fullName>
        <ecNumber evidence="4">3.4.23.-</ecNumber>
    </submittedName>
</protein>
<dbReference type="GO" id="GO:0016787">
    <property type="term" value="F:hydrolase activity"/>
    <property type="evidence" value="ECO:0007669"/>
    <property type="project" value="UniProtKB-KW"/>
</dbReference>
<proteinExistence type="inferred from homology"/>
<feature type="domain" description="Prepilin type IV endopeptidase peptidase" evidence="3">
    <location>
        <begin position="51"/>
        <end position="145"/>
    </location>
</feature>
<evidence type="ECO:0000259" key="3">
    <source>
        <dbReference type="Pfam" id="PF01478"/>
    </source>
</evidence>
<reference evidence="4 5" key="2">
    <citation type="submission" date="2023-06" db="EMBL/GenBank/DDBJ databases">
        <title>Identification and characterization of horizontal gene transfer across gut microbiota members of farm animals based on homology search.</title>
        <authorList>
            <person name="Schwarzerova J."/>
            <person name="Nykrynova M."/>
            <person name="Jureckova K."/>
            <person name="Cejkova D."/>
            <person name="Rychlik I."/>
        </authorList>
    </citation>
    <scope>NUCLEOTIDE SEQUENCE [LARGE SCALE GENOMIC DNA]</scope>
    <source>
        <strain evidence="4 5">ET39</strain>
    </source>
</reference>
<comment type="caution">
    <text evidence="4">The sequence shown here is derived from an EMBL/GenBank/DDBJ whole genome shotgun (WGS) entry which is preliminary data.</text>
</comment>
<dbReference type="Pfam" id="PF01478">
    <property type="entry name" value="Peptidase_A24"/>
    <property type="match status" value="1"/>
</dbReference>
<evidence type="ECO:0000256" key="2">
    <source>
        <dbReference type="SAM" id="Phobius"/>
    </source>
</evidence>
<keyword evidence="2" id="KW-0812">Transmembrane</keyword>
<keyword evidence="5" id="KW-1185">Reference proteome</keyword>
<name>A0ABT7U9M1_9FIRM</name>
<evidence type="ECO:0000313" key="4">
    <source>
        <dbReference type="EMBL" id="MDM8156312.1"/>
    </source>
</evidence>
<evidence type="ECO:0000256" key="1">
    <source>
        <dbReference type="ARBA" id="ARBA00005801"/>
    </source>
</evidence>
<dbReference type="PANTHER" id="PTHR30487">
    <property type="entry name" value="TYPE 4 PREPILIN-LIKE PROTEINS LEADER PEPTIDE-PROCESSING ENZYME"/>
    <property type="match status" value="1"/>
</dbReference>